<evidence type="ECO:0000256" key="3">
    <source>
        <dbReference type="ARBA" id="ARBA00022989"/>
    </source>
</evidence>
<keyword evidence="4 6" id="KW-0472">Membrane</keyword>
<dbReference type="InterPro" id="IPR006694">
    <property type="entry name" value="Fatty_acid_hydroxylase"/>
</dbReference>
<name>A0A163M6Q8_ABSGL</name>
<feature type="domain" description="Fatty acid hydroxylase" evidence="7">
    <location>
        <begin position="173"/>
        <end position="297"/>
    </location>
</feature>
<evidence type="ECO:0000256" key="6">
    <source>
        <dbReference type="SAM" id="Phobius"/>
    </source>
</evidence>
<organism evidence="8">
    <name type="scientific">Absidia glauca</name>
    <name type="common">Pin mould</name>
    <dbReference type="NCBI Taxonomy" id="4829"/>
    <lineage>
        <taxon>Eukaryota</taxon>
        <taxon>Fungi</taxon>
        <taxon>Fungi incertae sedis</taxon>
        <taxon>Mucoromycota</taxon>
        <taxon>Mucoromycotina</taxon>
        <taxon>Mucoromycetes</taxon>
        <taxon>Mucorales</taxon>
        <taxon>Cunninghamellaceae</taxon>
        <taxon>Absidia</taxon>
    </lineage>
</organism>
<dbReference type="OMA" id="ICTPYAS"/>
<keyword evidence="9" id="KW-1185">Reference proteome</keyword>
<feature type="transmembrane region" description="Helical" evidence="6">
    <location>
        <begin position="164"/>
        <end position="185"/>
    </location>
</feature>
<evidence type="ECO:0000256" key="5">
    <source>
        <dbReference type="SAM" id="MobiDB-lite"/>
    </source>
</evidence>
<dbReference type="GO" id="GO:0016491">
    <property type="term" value="F:oxidoreductase activity"/>
    <property type="evidence" value="ECO:0007669"/>
    <property type="project" value="InterPro"/>
</dbReference>
<evidence type="ECO:0000259" key="7">
    <source>
        <dbReference type="Pfam" id="PF04116"/>
    </source>
</evidence>
<dbReference type="STRING" id="4829.A0A163M6Q8"/>
<sequence>MVYVATVFIDPFTSFTSLQHLYAPGSTLCQAMDVVVKYADEYVFDGLYDKVVVPPFLLNNSTSLGAISSWSQDNLYRQSLTIFIIVCLGGWIFYLSSAWASYQFVFDHEMMKHPKFLKNQVRQEIICAVSAIPGFSILTVPWFVGEINGYSMLYEGTPQNAYEWLYLVATVPFFLFITDMGIYWIHRLLHHPLIYKSLHKLHHKWIVPTPFASHAFHAVDGYLQSTPYHIYAYLIPMHKWLYVSMFVVVNFWTVLIHDGNFLSHSDVINTTAHHTVHHLYFNYNYGQYFTFWDKLGGSHRQPTAEQYDASLRNNKSVWAAQTKEADTIERDDENKARKYAH</sequence>
<dbReference type="AlphaFoldDB" id="A0A163M6Q8"/>
<dbReference type="PANTHER" id="PTHR11863">
    <property type="entry name" value="STEROL DESATURASE"/>
    <property type="match status" value="1"/>
</dbReference>
<dbReference type="InParanoid" id="A0A163M6Q8"/>
<feature type="transmembrane region" description="Helical" evidence="6">
    <location>
        <begin position="80"/>
        <end position="105"/>
    </location>
</feature>
<evidence type="ECO:0000256" key="4">
    <source>
        <dbReference type="ARBA" id="ARBA00023136"/>
    </source>
</evidence>
<evidence type="ECO:0000313" key="8">
    <source>
        <dbReference type="EMBL" id="SAM01819.1"/>
    </source>
</evidence>
<dbReference type="OrthoDB" id="6354873at2759"/>
<feature type="transmembrane region" description="Helical" evidence="6">
    <location>
        <begin position="125"/>
        <end position="144"/>
    </location>
</feature>
<reference evidence="8" key="1">
    <citation type="submission" date="2016-04" db="EMBL/GenBank/DDBJ databases">
        <authorList>
            <person name="Evans L.H."/>
            <person name="Alamgir A."/>
            <person name="Owens N."/>
            <person name="Weber N.D."/>
            <person name="Virtaneva K."/>
            <person name="Barbian K."/>
            <person name="Babar A."/>
            <person name="Rosenke K."/>
        </authorList>
    </citation>
    <scope>NUCLEOTIDE SEQUENCE [LARGE SCALE GENOMIC DNA]</scope>
    <source>
        <strain evidence="8">CBS 101.48</strain>
    </source>
</reference>
<dbReference type="Proteomes" id="UP000078561">
    <property type="component" value="Unassembled WGS sequence"/>
</dbReference>
<gene>
    <name evidence="8" type="primary">ABSGL_07568.1 scaffold 8890</name>
</gene>
<dbReference type="InterPro" id="IPR050307">
    <property type="entry name" value="Sterol_Desaturase_Related"/>
</dbReference>
<comment type="subcellular location">
    <subcellularLocation>
        <location evidence="1">Membrane</location>
    </subcellularLocation>
</comment>
<dbReference type="EMBL" id="LT553587">
    <property type="protein sequence ID" value="SAM01819.1"/>
    <property type="molecule type" value="Genomic_DNA"/>
</dbReference>
<evidence type="ECO:0000313" key="9">
    <source>
        <dbReference type="Proteomes" id="UP000078561"/>
    </source>
</evidence>
<keyword evidence="2 6" id="KW-0812">Transmembrane</keyword>
<dbReference type="FunCoup" id="A0A163M6Q8">
    <property type="interactions" value="209"/>
</dbReference>
<dbReference type="GO" id="GO:0016020">
    <property type="term" value="C:membrane"/>
    <property type="evidence" value="ECO:0007669"/>
    <property type="project" value="UniProtKB-SubCell"/>
</dbReference>
<accession>A0A163M6Q8</accession>
<dbReference type="Pfam" id="PF04116">
    <property type="entry name" value="FA_hydroxylase"/>
    <property type="match status" value="1"/>
</dbReference>
<keyword evidence="3 6" id="KW-1133">Transmembrane helix</keyword>
<feature type="transmembrane region" description="Helical" evidence="6">
    <location>
        <begin position="240"/>
        <end position="257"/>
    </location>
</feature>
<dbReference type="GO" id="GO:0008610">
    <property type="term" value="P:lipid biosynthetic process"/>
    <property type="evidence" value="ECO:0007669"/>
    <property type="project" value="InterPro"/>
</dbReference>
<feature type="region of interest" description="Disordered" evidence="5">
    <location>
        <begin position="322"/>
        <end position="341"/>
    </location>
</feature>
<evidence type="ECO:0000256" key="1">
    <source>
        <dbReference type="ARBA" id="ARBA00004370"/>
    </source>
</evidence>
<proteinExistence type="predicted"/>
<dbReference type="GO" id="GO:0005506">
    <property type="term" value="F:iron ion binding"/>
    <property type="evidence" value="ECO:0007669"/>
    <property type="project" value="InterPro"/>
</dbReference>
<protein>
    <recommendedName>
        <fullName evidence="7">Fatty acid hydroxylase domain-containing protein</fullName>
    </recommendedName>
</protein>
<evidence type="ECO:0000256" key="2">
    <source>
        <dbReference type="ARBA" id="ARBA00022692"/>
    </source>
</evidence>
<feature type="compositionally biased region" description="Basic and acidic residues" evidence="5">
    <location>
        <begin position="323"/>
        <end position="341"/>
    </location>
</feature>